<dbReference type="Proteomes" id="UP001612915">
    <property type="component" value="Unassembled WGS sequence"/>
</dbReference>
<accession>A0ABW8AU01</accession>
<reference evidence="6 7" key="1">
    <citation type="submission" date="2024-10" db="EMBL/GenBank/DDBJ databases">
        <title>The Natural Products Discovery Center: Release of the First 8490 Sequenced Strains for Exploring Actinobacteria Biosynthetic Diversity.</title>
        <authorList>
            <person name="Kalkreuter E."/>
            <person name="Kautsar S.A."/>
            <person name="Yang D."/>
            <person name="Bader C.D."/>
            <person name="Teijaro C.N."/>
            <person name="Fluegel L."/>
            <person name="Davis C.M."/>
            <person name="Simpson J.R."/>
            <person name="Lauterbach L."/>
            <person name="Steele A.D."/>
            <person name="Gui C."/>
            <person name="Meng S."/>
            <person name="Li G."/>
            <person name="Viehrig K."/>
            <person name="Ye F."/>
            <person name="Su P."/>
            <person name="Kiefer A.F."/>
            <person name="Nichols A."/>
            <person name="Cepeda A.J."/>
            <person name="Yan W."/>
            <person name="Fan B."/>
            <person name="Jiang Y."/>
            <person name="Adhikari A."/>
            <person name="Zheng C.-J."/>
            <person name="Schuster L."/>
            <person name="Cowan T.M."/>
            <person name="Smanski M.J."/>
            <person name="Chevrette M.G."/>
            <person name="De Carvalho L.P.S."/>
            <person name="Shen B."/>
        </authorList>
    </citation>
    <scope>NUCLEOTIDE SEQUENCE [LARGE SCALE GENOMIC DNA]</scope>
    <source>
        <strain evidence="6 7">NPDC049639</strain>
    </source>
</reference>
<evidence type="ECO:0000256" key="3">
    <source>
        <dbReference type="ARBA" id="ARBA00023163"/>
    </source>
</evidence>
<protein>
    <submittedName>
        <fullName evidence="6">TetR/AcrR family transcriptional regulator C-terminal ligand-binding domain-containing protein</fullName>
    </submittedName>
</protein>
<dbReference type="InterPro" id="IPR009057">
    <property type="entry name" value="Homeodomain-like_sf"/>
</dbReference>
<dbReference type="PANTHER" id="PTHR30055:SF148">
    <property type="entry name" value="TETR-FAMILY TRANSCRIPTIONAL REGULATOR"/>
    <property type="match status" value="1"/>
</dbReference>
<gene>
    <name evidence="6" type="ORF">ACIB24_22600</name>
</gene>
<feature type="DNA-binding region" description="H-T-H motif" evidence="4">
    <location>
        <begin position="35"/>
        <end position="54"/>
    </location>
</feature>
<dbReference type="Gene3D" id="1.10.357.10">
    <property type="entry name" value="Tetracycline Repressor, domain 2"/>
    <property type="match status" value="1"/>
</dbReference>
<sequence>MDARGSRPGGRSARVREAVLGAALALLDEGRTQLSLPEIAERAAVAPSSLYRRWGTWENLISEALLEQSQATVPVPDTGTVRGDLIAFAESLARFLATPRGAGLLRAVSTGERSEAFRAAQDRFWDERFALGRVMVERGIDRGELDPQTDPRLLLEMVVAPLHLRQLLLGDDPTLKIAEQVDLLLTGSRRHS</sequence>
<proteinExistence type="predicted"/>
<keyword evidence="3" id="KW-0804">Transcription</keyword>
<keyword evidence="2 4" id="KW-0238">DNA-binding</keyword>
<dbReference type="SUPFAM" id="SSF48498">
    <property type="entry name" value="Tetracyclin repressor-like, C-terminal domain"/>
    <property type="match status" value="1"/>
</dbReference>
<dbReference type="InterPro" id="IPR050109">
    <property type="entry name" value="HTH-type_TetR-like_transc_reg"/>
</dbReference>
<dbReference type="PANTHER" id="PTHR30055">
    <property type="entry name" value="HTH-TYPE TRANSCRIPTIONAL REGULATOR RUTR"/>
    <property type="match status" value="1"/>
</dbReference>
<evidence type="ECO:0000256" key="1">
    <source>
        <dbReference type="ARBA" id="ARBA00023015"/>
    </source>
</evidence>
<evidence type="ECO:0000313" key="7">
    <source>
        <dbReference type="Proteomes" id="UP001612915"/>
    </source>
</evidence>
<dbReference type="RefSeq" id="WP_398284472.1">
    <property type="nucleotide sequence ID" value="NZ_JBITLV010000010.1"/>
</dbReference>
<dbReference type="InterPro" id="IPR011075">
    <property type="entry name" value="TetR_C"/>
</dbReference>
<dbReference type="Gene3D" id="1.10.10.60">
    <property type="entry name" value="Homeodomain-like"/>
    <property type="match status" value="1"/>
</dbReference>
<evidence type="ECO:0000259" key="5">
    <source>
        <dbReference type="PROSITE" id="PS50977"/>
    </source>
</evidence>
<keyword evidence="1" id="KW-0805">Transcription regulation</keyword>
<name>A0ABW8AU01_9ACTN</name>
<dbReference type="InterPro" id="IPR001647">
    <property type="entry name" value="HTH_TetR"/>
</dbReference>
<evidence type="ECO:0000256" key="4">
    <source>
        <dbReference type="PROSITE-ProRule" id="PRU00335"/>
    </source>
</evidence>
<dbReference type="Pfam" id="PF16859">
    <property type="entry name" value="TetR_C_11"/>
    <property type="match status" value="1"/>
</dbReference>
<comment type="caution">
    <text evidence="6">The sequence shown here is derived from an EMBL/GenBank/DDBJ whole genome shotgun (WGS) entry which is preliminary data.</text>
</comment>
<dbReference type="Pfam" id="PF00440">
    <property type="entry name" value="TetR_N"/>
    <property type="match status" value="1"/>
</dbReference>
<feature type="domain" description="HTH tetR-type" evidence="5">
    <location>
        <begin position="13"/>
        <end position="72"/>
    </location>
</feature>
<organism evidence="6 7">
    <name type="scientific">Spongisporangium articulatum</name>
    <dbReference type="NCBI Taxonomy" id="3362603"/>
    <lineage>
        <taxon>Bacteria</taxon>
        <taxon>Bacillati</taxon>
        <taxon>Actinomycetota</taxon>
        <taxon>Actinomycetes</taxon>
        <taxon>Kineosporiales</taxon>
        <taxon>Kineosporiaceae</taxon>
        <taxon>Spongisporangium</taxon>
    </lineage>
</organism>
<dbReference type="EMBL" id="JBITLV010000010">
    <property type="protein sequence ID" value="MFI7589871.1"/>
    <property type="molecule type" value="Genomic_DNA"/>
</dbReference>
<evidence type="ECO:0000256" key="2">
    <source>
        <dbReference type="ARBA" id="ARBA00023125"/>
    </source>
</evidence>
<dbReference type="SUPFAM" id="SSF46689">
    <property type="entry name" value="Homeodomain-like"/>
    <property type="match status" value="1"/>
</dbReference>
<keyword evidence="7" id="KW-1185">Reference proteome</keyword>
<dbReference type="PROSITE" id="PS50977">
    <property type="entry name" value="HTH_TETR_2"/>
    <property type="match status" value="1"/>
</dbReference>
<dbReference type="InterPro" id="IPR036271">
    <property type="entry name" value="Tet_transcr_reg_TetR-rel_C_sf"/>
</dbReference>
<evidence type="ECO:0000313" key="6">
    <source>
        <dbReference type="EMBL" id="MFI7589871.1"/>
    </source>
</evidence>